<evidence type="ECO:0000313" key="3">
    <source>
        <dbReference type="Proteomes" id="UP000813385"/>
    </source>
</evidence>
<dbReference type="PROSITE" id="PS50011">
    <property type="entry name" value="PROTEIN_KINASE_DOM"/>
    <property type="match status" value="1"/>
</dbReference>
<keyword evidence="3" id="KW-1185">Reference proteome</keyword>
<dbReference type="InterPro" id="IPR000719">
    <property type="entry name" value="Prot_kinase_dom"/>
</dbReference>
<evidence type="ECO:0000313" key="2">
    <source>
        <dbReference type="EMBL" id="KAH7354499.1"/>
    </source>
</evidence>
<dbReference type="EMBL" id="JAGPXD010000005">
    <property type="protein sequence ID" value="KAH7354499.1"/>
    <property type="molecule type" value="Genomic_DNA"/>
</dbReference>
<sequence length="154" mass="17010">MTKRISSPTETNGGDEIYLNTATNSFSLVRLEYTIHRRLDSAILADMTEALGYLRKKGILYNDIKPGNILSGLMVVVLIDFGLGSEDGSRASAGEGCPSRRLGARYRDDLLAASMREWLDLVETVRTRLGRAEEEDWMSSWVAGEGAEGMFDAQ</sequence>
<name>A0A8K0X0G1_9PEZI</name>
<proteinExistence type="predicted"/>
<dbReference type="AlphaFoldDB" id="A0A8K0X0G1"/>
<comment type="caution">
    <text evidence="2">The sequence shown here is derived from an EMBL/GenBank/DDBJ whole genome shotgun (WGS) entry which is preliminary data.</text>
</comment>
<dbReference type="Gene3D" id="1.10.510.10">
    <property type="entry name" value="Transferase(Phosphotransferase) domain 1"/>
    <property type="match status" value="1"/>
</dbReference>
<gene>
    <name evidence="2" type="ORF">B0T11DRAFT_301479</name>
</gene>
<evidence type="ECO:0000259" key="1">
    <source>
        <dbReference type="PROSITE" id="PS50011"/>
    </source>
</evidence>
<dbReference type="GO" id="GO:0004672">
    <property type="term" value="F:protein kinase activity"/>
    <property type="evidence" value="ECO:0007669"/>
    <property type="project" value="InterPro"/>
</dbReference>
<feature type="domain" description="Protein kinase" evidence="1">
    <location>
        <begin position="1"/>
        <end position="154"/>
    </location>
</feature>
<accession>A0A8K0X0G1</accession>
<dbReference type="Proteomes" id="UP000813385">
    <property type="component" value="Unassembled WGS sequence"/>
</dbReference>
<dbReference type="GO" id="GO:0005524">
    <property type="term" value="F:ATP binding"/>
    <property type="evidence" value="ECO:0007669"/>
    <property type="project" value="InterPro"/>
</dbReference>
<organism evidence="2 3">
    <name type="scientific">Plectosphaerella cucumerina</name>
    <dbReference type="NCBI Taxonomy" id="40658"/>
    <lineage>
        <taxon>Eukaryota</taxon>
        <taxon>Fungi</taxon>
        <taxon>Dikarya</taxon>
        <taxon>Ascomycota</taxon>
        <taxon>Pezizomycotina</taxon>
        <taxon>Sordariomycetes</taxon>
        <taxon>Hypocreomycetidae</taxon>
        <taxon>Glomerellales</taxon>
        <taxon>Plectosphaerellaceae</taxon>
        <taxon>Plectosphaerella</taxon>
    </lineage>
</organism>
<dbReference type="OrthoDB" id="1668230at2759"/>
<protein>
    <recommendedName>
        <fullName evidence="1">Protein kinase domain-containing protein</fullName>
    </recommendedName>
</protein>
<reference evidence="2" key="1">
    <citation type="journal article" date="2021" name="Nat. Commun.">
        <title>Genetic determinants of endophytism in the Arabidopsis root mycobiome.</title>
        <authorList>
            <person name="Mesny F."/>
            <person name="Miyauchi S."/>
            <person name="Thiergart T."/>
            <person name="Pickel B."/>
            <person name="Atanasova L."/>
            <person name="Karlsson M."/>
            <person name="Huettel B."/>
            <person name="Barry K.W."/>
            <person name="Haridas S."/>
            <person name="Chen C."/>
            <person name="Bauer D."/>
            <person name="Andreopoulos W."/>
            <person name="Pangilinan J."/>
            <person name="LaButti K."/>
            <person name="Riley R."/>
            <person name="Lipzen A."/>
            <person name="Clum A."/>
            <person name="Drula E."/>
            <person name="Henrissat B."/>
            <person name="Kohler A."/>
            <person name="Grigoriev I.V."/>
            <person name="Martin F.M."/>
            <person name="Hacquard S."/>
        </authorList>
    </citation>
    <scope>NUCLEOTIDE SEQUENCE</scope>
    <source>
        <strain evidence="2">MPI-CAGE-AT-0016</strain>
    </source>
</reference>
<dbReference type="SUPFAM" id="SSF56112">
    <property type="entry name" value="Protein kinase-like (PK-like)"/>
    <property type="match status" value="1"/>
</dbReference>
<dbReference type="InterPro" id="IPR011009">
    <property type="entry name" value="Kinase-like_dom_sf"/>
</dbReference>